<evidence type="ECO:0000256" key="1">
    <source>
        <dbReference type="SAM" id="MobiDB-lite"/>
    </source>
</evidence>
<dbReference type="InterPro" id="IPR003959">
    <property type="entry name" value="ATPase_AAA_core"/>
</dbReference>
<feature type="region of interest" description="Disordered" evidence="1">
    <location>
        <begin position="895"/>
        <end position="956"/>
    </location>
</feature>
<dbReference type="CDD" id="cd00009">
    <property type="entry name" value="AAA"/>
    <property type="match status" value="1"/>
</dbReference>
<organism evidence="3 4">
    <name type="scientific">Electrophorus electricus</name>
    <name type="common">Electric eel</name>
    <name type="synonym">Gymnotus electricus</name>
    <dbReference type="NCBI Taxonomy" id="8005"/>
    <lineage>
        <taxon>Eukaryota</taxon>
        <taxon>Metazoa</taxon>
        <taxon>Chordata</taxon>
        <taxon>Craniata</taxon>
        <taxon>Vertebrata</taxon>
        <taxon>Euteleostomi</taxon>
        <taxon>Actinopterygii</taxon>
        <taxon>Neopterygii</taxon>
        <taxon>Teleostei</taxon>
        <taxon>Ostariophysi</taxon>
        <taxon>Gymnotiformes</taxon>
        <taxon>Gymnotoidei</taxon>
        <taxon>Gymnotidae</taxon>
        <taxon>Electrophorus</taxon>
    </lineage>
</organism>
<accession>A0AAY5F1K8</accession>
<feature type="compositionally biased region" description="Polar residues" evidence="1">
    <location>
        <begin position="71"/>
        <end position="82"/>
    </location>
</feature>
<feature type="compositionally biased region" description="Basic and acidic residues" evidence="1">
    <location>
        <begin position="1022"/>
        <end position="1035"/>
    </location>
</feature>
<feature type="region of interest" description="Disordered" evidence="1">
    <location>
        <begin position="372"/>
        <end position="541"/>
    </location>
</feature>
<dbReference type="SUPFAM" id="SSF52540">
    <property type="entry name" value="P-loop containing nucleoside triphosphate hydrolases"/>
    <property type="match status" value="1"/>
</dbReference>
<feature type="region of interest" description="Disordered" evidence="1">
    <location>
        <begin position="187"/>
        <end position="206"/>
    </location>
</feature>
<dbReference type="InterPro" id="IPR003593">
    <property type="entry name" value="AAA+_ATPase"/>
</dbReference>
<dbReference type="Proteomes" id="UP000314983">
    <property type="component" value="Chromosome 8"/>
</dbReference>
<dbReference type="Gene3D" id="3.40.50.300">
    <property type="entry name" value="P-loop containing nucleotide triphosphate hydrolases"/>
    <property type="match status" value="2"/>
</dbReference>
<gene>
    <name evidence="3" type="primary">atad5a</name>
</gene>
<dbReference type="Ensembl" id="ENSEEET00000060070.1">
    <property type="protein sequence ID" value="ENSEEEP00000062849.1"/>
    <property type="gene ID" value="ENSEEEG00000005820.2"/>
</dbReference>
<feature type="compositionally biased region" description="Basic and acidic residues" evidence="1">
    <location>
        <begin position="475"/>
        <end position="486"/>
    </location>
</feature>
<dbReference type="GO" id="GO:0016887">
    <property type="term" value="F:ATP hydrolysis activity"/>
    <property type="evidence" value="ECO:0007669"/>
    <property type="project" value="InterPro"/>
</dbReference>
<proteinExistence type="predicted"/>
<dbReference type="PANTHER" id="PTHR23389">
    <property type="entry name" value="CHROMOSOME TRANSMISSION FIDELITY FACTOR 18"/>
    <property type="match status" value="1"/>
</dbReference>
<evidence type="ECO:0000313" key="3">
    <source>
        <dbReference type="Ensembl" id="ENSEEEP00000062849.1"/>
    </source>
</evidence>
<feature type="compositionally biased region" description="Basic and acidic residues" evidence="1">
    <location>
        <begin position="394"/>
        <end position="411"/>
    </location>
</feature>
<dbReference type="GO" id="GO:0061860">
    <property type="term" value="F:DNA clamp unloader activity"/>
    <property type="evidence" value="ECO:0007669"/>
    <property type="project" value="TreeGrafter"/>
</dbReference>
<name>A0AAY5F1K8_ELEEL</name>
<feature type="region of interest" description="Disordered" evidence="1">
    <location>
        <begin position="15"/>
        <end position="82"/>
    </location>
</feature>
<dbReference type="GO" id="GO:0005524">
    <property type="term" value="F:ATP binding"/>
    <property type="evidence" value="ECO:0007669"/>
    <property type="project" value="InterPro"/>
</dbReference>
<feature type="region of interest" description="Disordered" evidence="1">
    <location>
        <begin position="95"/>
        <end position="115"/>
    </location>
</feature>
<evidence type="ECO:0000313" key="4">
    <source>
        <dbReference type="Proteomes" id="UP000314983"/>
    </source>
</evidence>
<feature type="compositionally biased region" description="Basic and acidic residues" evidence="1">
    <location>
        <begin position="106"/>
        <end position="115"/>
    </location>
</feature>
<feature type="region of interest" description="Disordered" evidence="1">
    <location>
        <begin position="1022"/>
        <end position="1044"/>
    </location>
</feature>
<reference evidence="3 4" key="1">
    <citation type="submission" date="2020-05" db="EMBL/GenBank/DDBJ databases">
        <title>Electrophorus electricus (electric eel) genome, fEleEle1, primary haplotype.</title>
        <authorList>
            <person name="Myers G."/>
            <person name="Meyer A."/>
            <person name="Fedrigo O."/>
            <person name="Formenti G."/>
            <person name="Rhie A."/>
            <person name="Tracey A."/>
            <person name="Sims Y."/>
            <person name="Jarvis E.D."/>
        </authorList>
    </citation>
    <scope>NUCLEOTIDE SEQUENCE [LARGE SCALE GENOMIC DNA]</scope>
</reference>
<evidence type="ECO:0000259" key="2">
    <source>
        <dbReference type="SMART" id="SM00382"/>
    </source>
</evidence>
<feature type="compositionally biased region" description="Basic residues" evidence="1">
    <location>
        <begin position="937"/>
        <end position="948"/>
    </location>
</feature>
<dbReference type="PANTHER" id="PTHR23389:SF21">
    <property type="entry name" value="ATPASE FAMILY AAA DOMAIN-CONTAINING PROTEIN 5"/>
    <property type="match status" value="1"/>
</dbReference>
<keyword evidence="4" id="KW-1185">Reference proteome</keyword>
<dbReference type="InterPro" id="IPR027417">
    <property type="entry name" value="P-loop_NTPase"/>
</dbReference>
<feature type="domain" description="AAA+ ATPase" evidence="2">
    <location>
        <begin position="1057"/>
        <end position="1285"/>
    </location>
</feature>
<reference evidence="3" key="2">
    <citation type="submission" date="2025-08" db="UniProtKB">
        <authorList>
            <consortium name="Ensembl"/>
        </authorList>
    </citation>
    <scope>IDENTIFICATION</scope>
</reference>
<dbReference type="GO" id="GO:0003677">
    <property type="term" value="F:DNA binding"/>
    <property type="evidence" value="ECO:0007669"/>
    <property type="project" value="TreeGrafter"/>
</dbReference>
<feature type="region of interest" description="Disordered" evidence="1">
    <location>
        <begin position="1418"/>
        <end position="1517"/>
    </location>
</feature>
<reference evidence="3" key="3">
    <citation type="submission" date="2025-09" db="UniProtKB">
        <authorList>
            <consortium name="Ensembl"/>
        </authorList>
    </citation>
    <scope>IDENTIFICATION</scope>
</reference>
<protein>
    <recommendedName>
        <fullName evidence="2">AAA+ ATPase domain-containing protein</fullName>
    </recommendedName>
</protein>
<dbReference type="GO" id="GO:0005634">
    <property type="term" value="C:nucleus"/>
    <property type="evidence" value="ECO:0007669"/>
    <property type="project" value="TreeGrafter"/>
</dbReference>
<dbReference type="GeneTree" id="ENSGT00940000153469"/>
<dbReference type="Pfam" id="PF00004">
    <property type="entry name" value="AAA"/>
    <property type="match status" value="1"/>
</dbReference>
<dbReference type="SMART" id="SM00382">
    <property type="entry name" value="AAA"/>
    <property type="match status" value="1"/>
</dbReference>
<feature type="compositionally biased region" description="Basic and acidic residues" evidence="1">
    <location>
        <begin position="15"/>
        <end position="27"/>
    </location>
</feature>
<sequence length="1743" mass="194629">MAGVAAMAAVIEDFEPCKKLKKDDDPPPTRTITNYFMPLTRGVEKPFSPPRSNNIMDYFRKTSPAQEKPGKNSSQKYSPLQSTESSVCQEGCVKSGKAQRQKRPGKFKEQNKLQKEQHDVLTDSCAVMETPTEHLVKGGGCICVPGNDTAALLSQISDIILDEEPLKTKNTETCVNDRTVKDVLPSYKGKTLDNPTQEGVNIGNDDASTREDKFHVDETSILNCSTITVSFEDFLQSQKEEEDTAVPESDTSAVDALSITKNGSDMVFEAPQLSPRTLTVLAEVHPISPNHESAKGSELRIASIFSKTKKECQVKNLKTSSTNPLVSVDVLPDLKRKSNVVVQEEDLELFVVEASNSPKCTKEERKQFMNAFKQPSQDGAKGKSIKGSGTLKQAQEKVPETNEKEPGEKTAENMPDVTISQSMEPEDPSSVGKNGNKSVKKSRKDSSEDVSLPTPKQEELSTSVEMGMESGCTDEGNRRTARELRRSSRQHTCRQTTAVPKRDPSSCKTRSQKKAEGSAVSQEHPAQASTPRTHRPKKGVYRAEMLYPLDKRESPIRMKFTRLFPSSDTKAGEFEISSPLSVQESDSMKKRKRAKRLIQKAKALKQSKEAVAGEMSPVRRSVRSKESVKINYCEDEDSVVFLEDDLSSIAPTSEESQKMVRSLNDVLGKKIPQSKASKKTTASKLGPLFLEKKLQRPSAVISIFDDSSCDSPENSQDDEQFRAKREFLKSGLPESFKKQMAKTAANREAYTKACTSFQPVVHVQQKLIDCSIWTLPWPESPLLHRLKEFYHLSSMPPVFLDRLANHPTLPVQITCRERVSVWQENFTETIRQLLLDKIATSNPSFPAQRFFTRFLKRHKDYSLQIPAEPEDGSNMAFSAGSNECVGGKRKRVYEEGRAGKQAKKQRSSHTAEEPIVISESPVSEHGGTGEAADTPTHRRGRKRQSRRSKQNEGEHKSVVTLILTVSQHNLSFYIFISPDGVREDVLWTEKYQPQHSSDIIGNMASVGKVHSWLKEWKLRANREERRKRQEQKQGDDSNDSWLGDDGVEELAEDEDQLCNTLLITGPTGIGKTAAVYACAQELGFKVFEVNCSSQRSGRQILSQLKEATQSHQVDIQGVNTNKQSMHIVSTLLYLNCFHFKSLFSPNAILIVSSPRKPPQSPRGATLRKRNLAPTSLASFFKMGGNNQIKKKRNFCKSQEPDSQSSVEEQGKKTATSLILFEEVDVIFEDDSGFLAAVKTFMTTTKRPVILTTSDTTFSTVFDGYFDEIPFKAPTVDHVASYLQLLCLAENVRTDTRDLVDLLRWNSCDIRQSLLHLQFWSRSGGGHQVQQRISLAENISSGRELHPASLPPCHTGCTESVLGLLNIQQEKTVEDLFRCEPTAVETLRSWDLLSETERRGVNLLYTNLEVLLPLPTRPLPEPTLDLQPGPNPDPQPGLLARHGSKVENDENTANMSPLKVSSRMRQKKQLYADHKNALNSDSESDEGFLSLPNPNCDAAGDHTLRPAQGQEPRASKAAPVRVMRVKLADTERKKSKPVSQCLSSLAEYLDYVSFMDSALHFQPRTAEGACRPQSFNWTGAAVKSGMTDEVCLESGGYTSAFDSKEIHAMLGSLSFWKCRAGISKAWTVAQELEEQIRKEAVEELTLPIASHRQNFSLAQSTLCEPRVMEVRRDVMSTVLTNRSFCTLGNRLAAVMDHLPSLRTICRSERLKEQGRVKRRFMHYFNTINLDLPKSTIQQLGSDFP</sequence>